<sequence length="1214" mass="137926">MVQQLVAKMAAEDIAPIKEVAESHFNVLDWNWGWKFRRTIEKAVGSRSQGLGGNILRNLTSKEKDVPSWQELSFQRALKSSTTAMGIFSELIERQDRENYEALLADSLVDHPHHHQSLVNLIEYYPTPEAIRNWTLMASKRYSFEELTTATQSLYRKEDLQEIFERAQHQYPALGEMRPIIDRFANEGLFVSPVMQDSAFEFTQQVIDSAPNDTRLTELAREVQRSNIKHTVEALHQTGDLSDNEFTALIQTADFLRERAAIPGKHHDEFFFREHVFQNSASLFGEGDENLKKSDIAAIKRLALLSEAIMDNKDGPDALEYLLAYDLFEKLKDNSLNQENTDLLLSAFKELPQLKEDFSLRSEFFEQFVGKDTVLFFRDMTTVYFGKDKQLLEIIKLVGSNALTKERALELPAKAEDVLDSPSFSLAIGFPKLFLETNDGLEFFTQSTSASLFSLDKDLEARIGERIRALQRGGDLRFNELLIKIVPREIEQINKLLSSGSVVEAEQLGWQQLLMGFVRSQNEVYSLPKLSQISADKINTLFNDPKVRDKCLKGLRDSYITYLKSGKPEEVPFSLNLMSEFINFSGGAGPLSQVDSLNTLISSVNSAFSRETTVGRTKLEISQGLASMEERFARERWSNEDRTDFYNISRDILGAAPSIFSDYLSLFGKLSPSQLRQFSKEIYPLYRTKLVLMEKKDEQGRKTYAKEQLMGLRKDIRNFADVFNAGENAFADQKGKLHGEITGLFKERFGIIKIPESFSSEQMRSFTNVSTYLANLHGRTPEKETVLGFYLSLMVNSRWDDFRRGQEINPNEYLVPEKSEYIKKFLQERQRLNPLTAENLGIPQEDMPEFLKLLQQETQNVVIGNIETIDVKLNNIILNLRGLEDLDLYPDSLDKQRMGLLLNWGNKKVGSVVARMYQQLANPARTMQFSEEDSHIQSEINRIIQERGLTLSPQTLKEHFQDGIRPLATVVNLLSFIGETGAEPEVESLRRLLEPSNEVIEIFRRLGEDFKPTSGAMALSQDLSYLDNLIVKRESELKPEEKVLLTEYTSGIRTKIIKLESIYSQIKNKFGGLKQGGVGSSNSLLQNKLAQIDSIINVQTTQQAITSTVTNNLNTIIENIRACLSCTQEGSNNDTNLTFGEMNKLYLYSQTETQERGSISDELVFVEPITRANGSQVMSFVLDRIYGTNTPTILGNHVEVVLKNTGLLNKDSLI</sequence>
<dbReference type="Proteomes" id="UP000034264">
    <property type="component" value="Unassembled WGS sequence"/>
</dbReference>
<evidence type="ECO:0000313" key="2">
    <source>
        <dbReference type="Proteomes" id="UP000034264"/>
    </source>
</evidence>
<gene>
    <name evidence="1" type="ORF">UX05_C0016G0016</name>
</gene>
<dbReference type="EMBL" id="LCKS01000016">
    <property type="protein sequence ID" value="KKU01845.1"/>
    <property type="molecule type" value="Genomic_DNA"/>
</dbReference>
<organism evidence="1 2">
    <name type="scientific">Candidatus Amesbacteria bacterium GW2011_GWC2_45_19</name>
    <dbReference type="NCBI Taxonomy" id="1618366"/>
    <lineage>
        <taxon>Bacteria</taxon>
        <taxon>Candidatus Amesiibacteriota</taxon>
    </lineage>
</organism>
<name>A0A0G1PZL7_9BACT</name>
<evidence type="ECO:0000313" key="1">
    <source>
        <dbReference type="EMBL" id="KKU01845.1"/>
    </source>
</evidence>
<protein>
    <submittedName>
        <fullName evidence="1">Uncharacterized protein</fullName>
    </submittedName>
</protein>
<proteinExistence type="predicted"/>
<dbReference type="AlphaFoldDB" id="A0A0G1PZL7"/>
<reference evidence="1 2" key="1">
    <citation type="journal article" date="2015" name="Nature">
        <title>rRNA introns, odd ribosomes, and small enigmatic genomes across a large radiation of phyla.</title>
        <authorList>
            <person name="Brown C.T."/>
            <person name="Hug L.A."/>
            <person name="Thomas B.C."/>
            <person name="Sharon I."/>
            <person name="Castelle C.J."/>
            <person name="Singh A."/>
            <person name="Wilkins M.J."/>
            <person name="Williams K.H."/>
            <person name="Banfield J.F."/>
        </authorList>
    </citation>
    <scope>NUCLEOTIDE SEQUENCE [LARGE SCALE GENOMIC DNA]</scope>
</reference>
<accession>A0A0G1PZL7</accession>
<comment type="caution">
    <text evidence="1">The sequence shown here is derived from an EMBL/GenBank/DDBJ whole genome shotgun (WGS) entry which is preliminary data.</text>
</comment>